<dbReference type="KEGG" id="tps:THAPSDRAFT_7623"/>
<evidence type="ECO:0008006" key="4">
    <source>
        <dbReference type="Google" id="ProtNLM"/>
    </source>
</evidence>
<dbReference type="EMBL" id="CM000644">
    <property type="protein sequence ID" value="EED90903.1"/>
    <property type="molecule type" value="Genomic_DNA"/>
</dbReference>
<keyword evidence="3" id="KW-1185">Reference proteome</keyword>
<sequence length="393" mass="44382">MSTTTLDQEVDTAEGKYEIFRSRLHSLITTLKEHHGAMVKLNEAHLKTTKAVCDLLIDTKVSKVVIGAGDCPASSVIATKEISLKDQPHEKDEEENKENKPEVQENKPTDETKSSSSVSTPSKATEKQEEQSAHVSEAATTPVFHMPDEYTHSFHKVIDGKSLDCPDLSFMALFNASDDINQHYAEKFRTYIIGYLEQWERIVSTRIEGRMIEFRKMRQDYSHYVNKTQVLHEKADKQKARSKLIPAKASPRLASKLDRNILKLSGAEEAHDDYGRSLLLYIELVTSTYWKDLIPLLNMLCEFYLASSSDYADIMAKLQTTDANLRKLAMDHGVGMGGRLQALKAKRPESLVIYEEQEEHESTKLPAVDVAQKEKEEDNESTLSKGSEDLESV</sequence>
<feature type="region of interest" description="Disordered" evidence="1">
    <location>
        <begin position="80"/>
        <end position="136"/>
    </location>
</feature>
<dbReference type="Proteomes" id="UP000001449">
    <property type="component" value="Chromosome 8"/>
</dbReference>
<protein>
    <recommendedName>
        <fullName evidence="4">BAR domain-containing protein</fullName>
    </recommendedName>
</protein>
<accession>B8C719</accession>
<feature type="compositionally biased region" description="Low complexity" evidence="1">
    <location>
        <begin position="114"/>
        <end position="123"/>
    </location>
</feature>
<feature type="compositionally biased region" description="Basic and acidic residues" evidence="1">
    <location>
        <begin position="97"/>
        <end position="113"/>
    </location>
</feature>
<dbReference type="GeneID" id="7449806"/>
<dbReference type="Gene3D" id="1.20.1270.60">
    <property type="entry name" value="Arfaptin homology (AH) domain/BAR domain"/>
    <property type="match status" value="1"/>
</dbReference>
<dbReference type="AlphaFoldDB" id="B8C719"/>
<reference evidence="2 3" key="1">
    <citation type="journal article" date="2004" name="Science">
        <title>The genome of the diatom Thalassiosira pseudonana: ecology, evolution, and metabolism.</title>
        <authorList>
            <person name="Armbrust E.V."/>
            <person name="Berges J.A."/>
            <person name="Bowler C."/>
            <person name="Green B.R."/>
            <person name="Martinez D."/>
            <person name="Putnam N.H."/>
            <person name="Zhou S."/>
            <person name="Allen A.E."/>
            <person name="Apt K.E."/>
            <person name="Bechner M."/>
            <person name="Brzezinski M.A."/>
            <person name="Chaal B.K."/>
            <person name="Chiovitti A."/>
            <person name="Davis A.K."/>
            <person name="Demarest M.S."/>
            <person name="Detter J.C."/>
            <person name="Glavina T."/>
            <person name="Goodstein D."/>
            <person name="Hadi M.Z."/>
            <person name="Hellsten U."/>
            <person name="Hildebrand M."/>
            <person name="Jenkins B.D."/>
            <person name="Jurka J."/>
            <person name="Kapitonov V.V."/>
            <person name="Kroger N."/>
            <person name="Lau W.W."/>
            <person name="Lane T.W."/>
            <person name="Larimer F.W."/>
            <person name="Lippmeier J.C."/>
            <person name="Lucas S."/>
            <person name="Medina M."/>
            <person name="Montsant A."/>
            <person name="Obornik M."/>
            <person name="Parker M.S."/>
            <person name="Palenik B."/>
            <person name="Pazour G.J."/>
            <person name="Richardson P.M."/>
            <person name="Rynearson T.A."/>
            <person name="Saito M.A."/>
            <person name="Schwartz D.C."/>
            <person name="Thamatrakoln K."/>
            <person name="Valentin K."/>
            <person name="Vardi A."/>
            <person name="Wilkerson F.P."/>
            <person name="Rokhsar D.S."/>
        </authorList>
    </citation>
    <scope>NUCLEOTIDE SEQUENCE [LARGE SCALE GENOMIC DNA]</scope>
    <source>
        <strain evidence="2 3">CCMP1335</strain>
    </source>
</reference>
<gene>
    <name evidence="2" type="ORF">THAPSDRAFT_7623</name>
</gene>
<evidence type="ECO:0000313" key="2">
    <source>
        <dbReference type="EMBL" id="EED90903.1"/>
    </source>
</evidence>
<proteinExistence type="predicted"/>
<name>B8C719_THAPS</name>
<dbReference type="InParanoid" id="B8C719"/>
<dbReference type="RefSeq" id="XP_002292052.1">
    <property type="nucleotide sequence ID" value="XM_002292016.1"/>
</dbReference>
<evidence type="ECO:0000313" key="3">
    <source>
        <dbReference type="Proteomes" id="UP000001449"/>
    </source>
</evidence>
<organism evidence="2 3">
    <name type="scientific">Thalassiosira pseudonana</name>
    <name type="common">Marine diatom</name>
    <name type="synonym">Cyclotella nana</name>
    <dbReference type="NCBI Taxonomy" id="35128"/>
    <lineage>
        <taxon>Eukaryota</taxon>
        <taxon>Sar</taxon>
        <taxon>Stramenopiles</taxon>
        <taxon>Ochrophyta</taxon>
        <taxon>Bacillariophyta</taxon>
        <taxon>Coscinodiscophyceae</taxon>
        <taxon>Thalassiosirophycidae</taxon>
        <taxon>Thalassiosirales</taxon>
        <taxon>Thalassiosiraceae</taxon>
        <taxon>Thalassiosira</taxon>
    </lineage>
</organism>
<dbReference type="eggNOG" id="ENOG502RWIU">
    <property type="taxonomic scope" value="Eukaryota"/>
</dbReference>
<feature type="region of interest" description="Disordered" evidence="1">
    <location>
        <begin position="353"/>
        <end position="393"/>
    </location>
</feature>
<dbReference type="InterPro" id="IPR027267">
    <property type="entry name" value="AH/BAR_dom_sf"/>
</dbReference>
<feature type="compositionally biased region" description="Basic and acidic residues" evidence="1">
    <location>
        <begin position="82"/>
        <end position="91"/>
    </location>
</feature>
<dbReference type="PaxDb" id="35128-Thaps7623"/>
<reference evidence="2 3" key="2">
    <citation type="journal article" date="2008" name="Nature">
        <title>The Phaeodactylum genome reveals the evolutionary history of diatom genomes.</title>
        <authorList>
            <person name="Bowler C."/>
            <person name="Allen A.E."/>
            <person name="Badger J.H."/>
            <person name="Grimwood J."/>
            <person name="Jabbari K."/>
            <person name="Kuo A."/>
            <person name="Maheswari U."/>
            <person name="Martens C."/>
            <person name="Maumus F."/>
            <person name="Otillar R.P."/>
            <person name="Rayko E."/>
            <person name="Salamov A."/>
            <person name="Vandepoele K."/>
            <person name="Beszteri B."/>
            <person name="Gruber A."/>
            <person name="Heijde M."/>
            <person name="Katinka M."/>
            <person name="Mock T."/>
            <person name="Valentin K."/>
            <person name="Verret F."/>
            <person name="Berges J.A."/>
            <person name="Brownlee C."/>
            <person name="Cadoret J.P."/>
            <person name="Chiovitti A."/>
            <person name="Choi C.J."/>
            <person name="Coesel S."/>
            <person name="De Martino A."/>
            <person name="Detter J.C."/>
            <person name="Durkin C."/>
            <person name="Falciatore A."/>
            <person name="Fournet J."/>
            <person name="Haruta M."/>
            <person name="Huysman M.J."/>
            <person name="Jenkins B.D."/>
            <person name="Jiroutova K."/>
            <person name="Jorgensen R.E."/>
            <person name="Joubert Y."/>
            <person name="Kaplan A."/>
            <person name="Kroger N."/>
            <person name="Kroth P.G."/>
            <person name="La Roche J."/>
            <person name="Lindquist E."/>
            <person name="Lommer M."/>
            <person name="Martin-Jezequel V."/>
            <person name="Lopez P.J."/>
            <person name="Lucas S."/>
            <person name="Mangogna M."/>
            <person name="McGinnis K."/>
            <person name="Medlin L.K."/>
            <person name="Montsant A."/>
            <person name="Oudot-Le Secq M.P."/>
            <person name="Napoli C."/>
            <person name="Obornik M."/>
            <person name="Parker M.S."/>
            <person name="Petit J.L."/>
            <person name="Porcel B.M."/>
            <person name="Poulsen N."/>
            <person name="Robison M."/>
            <person name="Rychlewski L."/>
            <person name="Rynearson T.A."/>
            <person name="Schmutz J."/>
            <person name="Shapiro H."/>
            <person name="Siaut M."/>
            <person name="Stanley M."/>
            <person name="Sussman M.R."/>
            <person name="Taylor A.R."/>
            <person name="Vardi A."/>
            <person name="von Dassow P."/>
            <person name="Vyverman W."/>
            <person name="Willis A."/>
            <person name="Wyrwicz L.S."/>
            <person name="Rokhsar D.S."/>
            <person name="Weissenbach J."/>
            <person name="Armbrust E.V."/>
            <person name="Green B.R."/>
            <person name="Van de Peer Y."/>
            <person name="Grigoriev I.V."/>
        </authorList>
    </citation>
    <scope>NUCLEOTIDE SEQUENCE [LARGE SCALE GENOMIC DNA]</scope>
    <source>
        <strain evidence="2 3">CCMP1335</strain>
    </source>
</reference>
<dbReference type="HOGENOM" id="CLU_703026_0_0_1"/>
<evidence type="ECO:0000256" key="1">
    <source>
        <dbReference type="SAM" id="MobiDB-lite"/>
    </source>
</evidence>